<feature type="region of interest" description="Disordered" evidence="1">
    <location>
        <begin position="72"/>
        <end position="127"/>
    </location>
</feature>
<feature type="compositionally biased region" description="Basic residues" evidence="1">
    <location>
        <begin position="205"/>
        <end position="217"/>
    </location>
</feature>
<comment type="caution">
    <text evidence="2">The sequence shown here is derived from an EMBL/GenBank/DDBJ whole genome shotgun (WGS) entry which is preliminary data.</text>
</comment>
<feature type="region of interest" description="Disordered" evidence="1">
    <location>
        <begin position="1"/>
        <end position="45"/>
    </location>
</feature>
<gene>
    <name evidence="2" type="ORF">PC9H_003392</name>
</gene>
<feature type="compositionally biased region" description="Low complexity" evidence="1">
    <location>
        <begin position="452"/>
        <end position="461"/>
    </location>
</feature>
<dbReference type="OrthoDB" id="3195323at2759"/>
<proteinExistence type="predicted"/>
<feature type="compositionally biased region" description="Polar residues" evidence="1">
    <location>
        <begin position="560"/>
        <end position="582"/>
    </location>
</feature>
<feature type="compositionally biased region" description="Low complexity" evidence="1">
    <location>
        <begin position="241"/>
        <end position="250"/>
    </location>
</feature>
<feature type="compositionally biased region" description="Low complexity" evidence="1">
    <location>
        <begin position="100"/>
        <end position="114"/>
    </location>
</feature>
<feature type="region of interest" description="Disordered" evidence="1">
    <location>
        <begin position="558"/>
        <end position="582"/>
    </location>
</feature>
<dbReference type="Proteomes" id="UP000623687">
    <property type="component" value="Unassembled WGS sequence"/>
</dbReference>
<dbReference type="EMBL" id="JACETU010000002">
    <property type="protein sequence ID" value="KAF7436559.1"/>
    <property type="molecule type" value="Genomic_DNA"/>
</dbReference>
<dbReference type="GeneID" id="59373210"/>
<feature type="compositionally biased region" description="Pro residues" evidence="1">
    <location>
        <begin position="257"/>
        <end position="267"/>
    </location>
</feature>
<feature type="compositionally biased region" description="Polar residues" evidence="1">
    <location>
        <begin position="718"/>
        <end position="728"/>
    </location>
</feature>
<protein>
    <submittedName>
        <fullName evidence="2">Uncharacterized protein</fullName>
    </submittedName>
</protein>
<feature type="compositionally biased region" description="Polar residues" evidence="1">
    <location>
        <begin position="305"/>
        <end position="315"/>
    </location>
</feature>
<evidence type="ECO:0000256" key="1">
    <source>
        <dbReference type="SAM" id="MobiDB-lite"/>
    </source>
</evidence>
<reference evidence="2" key="1">
    <citation type="submission" date="2019-07" db="EMBL/GenBank/DDBJ databases">
        <authorList>
            <person name="Palmer J.M."/>
        </authorList>
    </citation>
    <scope>NUCLEOTIDE SEQUENCE</scope>
    <source>
        <strain evidence="2">PC9</strain>
    </source>
</reference>
<evidence type="ECO:0000313" key="2">
    <source>
        <dbReference type="EMBL" id="KAF7436559.1"/>
    </source>
</evidence>
<feature type="compositionally biased region" description="Low complexity" evidence="1">
    <location>
        <begin position="288"/>
        <end position="304"/>
    </location>
</feature>
<keyword evidence="3" id="KW-1185">Reference proteome</keyword>
<feature type="compositionally biased region" description="Low complexity" evidence="1">
    <location>
        <begin position="692"/>
        <end position="713"/>
    </location>
</feature>
<feature type="compositionally biased region" description="Low complexity" evidence="1">
    <location>
        <begin position="359"/>
        <end position="380"/>
    </location>
</feature>
<dbReference type="AlphaFoldDB" id="A0A8H7A1D0"/>
<feature type="compositionally biased region" description="Pro residues" evidence="1">
    <location>
        <begin position="421"/>
        <end position="431"/>
    </location>
</feature>
<sequence>MSVSSRQSSSTSKWWSLSSKTAAASSSKQTNPPKDAPGSAKAASGSKFNTLASAIGFKSKKHPVLAIQEPPYLPRTPSFPNVSPAIELPPQNDRKYMNRPPSKSVSSTKSPVESIGPVTPVEHHNPHRQSLLTLSDQDPFASYGMNAVADPNRLSVYSGSSGSDYMSKKASMQRTSYASSAFSSAGDQQLSPGARWQEPPPALKLKPRRSQGSLHRKVSILSAESSLTSAWESLTHSAKCPTSSSPVTPSDPHRLSQPPPNPLPRPPMRARGMTDTGMRQPSFPPSEPSSSTSVSTSSLVPSPSRRMSPTFSPPTSALRRKQSSTRMGGPPPSAPPTHDLPLPPALVDGATADDDSDILPDISTSSTSSSGLSFASSTSSNRDAYFAHSRKPSLEEEPGHSSSRQKKRKQYQAKEIIRPPIVAPQPPPSPLSSPQTLKRALSHQSLIKRRTSASSIASGSATDAPLEKAPRKQRSYPRIPVPPLPQSLRHATSFGPTAPLPSAPTSTQRTSSSHGALPTRGRLFSGPTLRRPSTSQCTPVDDDIRSVFSLPLEQERMQGLSLSRNMPSTSSAAQSTSLPRSSWDCNSIDEPASPATSSVVDYTPRRIKSPAEMAKIEASVHEAGLTYVRPRGSSFTSVSTTMSDDDYSISAPHSPPTSIHLLPILPPHTGSPLRSASMINKAPPVPRLQVRPSTSQATISPPSSPTSASSPRSHLFFPSTSFQPVTNSLPPPPRPRPIRPSTAPLAPPPETPVSASSFVHTPRIVPLAPPPRRKVSVPKLSSERILQRRSLLRKPSFLEIDDDIDKEEPNGIEDSFLDLARESFDTVRTIDE</sequence>
<evidence type="ECO:0000313" key="3">
    <source>
        <dbReference type="Proteomes" id="UP000623687"/>
    </source>
</evidence>
<feature type="compositionally biased region" description="Polar residues" evidence="1">
    <location>
        <begin position="155"/>
        <end position="191"/>
    </location>
</feature>
<accession>A0A8H7A1D0</accession>
<name>A0A8H7A1D0_PLEOS</name>
<organism evidence="2 3">
    <name type="scientific">Pleurotus ostreatus</name>
    <name type="common">Oyster mushroom</name>
    <name type="synonym">White-rot fungus</name>
    <dbReference type="NCBI Taxonomy" id="5322"/>
    <lineage>
        <taxon>Eukaryota</taxon>
        <taxon>Fungi</taxon>
        <taxon>Dikarya</taxon>
        <taxon>Basidiomycota</taxon>
        <taxon>Agaricomycotina</taxon>
        <taxon>Agaricomycetes</taxon>
        <taxon>Agaricomycetidae</taxon>
        <taxon>Agaricales</taxon>
        <taxon>Pleurotineae</taxon>
        <taxon>Pleurotaceae</taxon>
        <taxon>Pleurotus</taxon>
    </lineage>
</organism>
<dbReference type="RefSeq" id="XP_036634458.1">
    <property type="nucleotide sequence ID" value="XM_036772985.1"/>
</dbReference>
<feature type="region of interest" description="Disordered" evidence="1">
    <location>
        <begin position="231"/>
        <end position="543"/>
    </location>
</feature>
<feature type="region of interest" description="Disordered" evidence="1">
    <location>
        <begin position="152"/>
        <end position="217"/>
    </location>
</feature>
<dbReference type="VEuPathDB" id="FungiDB:PC9H_003392"/>
<feature type="region of interest" description="Disordered" evidence="1">
    <location>
        <begin position="685"/>
        <end position="757"/>
    </location>
</feature>